<protein>
    <submittedName>
        <fullName evidence="1">Uncharacterized protein</fullName>
    </submittedName>
</protein>
<comment type="caution">
    <text evidence="1">The sequence shown here is derived from an EMBL/GenBank/DDBJ whole genome shotgun (WGS) entry which is preliminary data.</text>
</comment>
<evidence type="ECO:0000313" key="2">
    <source>
        <dbReference type="Proteomes" id="UP001642360"/>
    </source>
</evidence>
<keyword evidence="2" id="KW-1185">Reference proteome</keyword>
<accession>A0ABC8SIQ9</accession>
<evidence type="ECO:0000313" key="1">
    <source>
        <dbReference type="EMBL" id="CAK9157083.1"/>
    </source>
</evidence>
<dbReference type="AlphaFoldDB" id="A0ABC8SIQ9"/>
<dbReference type="EMBL" id="CAUOFW020002947">
    <property type="protein sequence ID" value="CAK9157083.1"/>
    <property type="molecule type" value="Genomic_DNA"/>
</dbReference>
<dbReference type="Proteomes" id="UP001642360">
    <property type="component" value="Unassembled WGS sequence"/>
</dbReference>
<gene>
    <name evidence="1" type="ORF">ILEXP_LOCUS25637</name>
</gene>
<name>A0ABC8SIQ9_9AQUA</name>
<sequence>MERESTFDWAEDEEMTDLRNRVVESINQLTSFSYVVSQIAIANMEPEITACCESTWRCFTSQHVRKAEPAIDMPMEHFPPPSGYNAPEQFYRPTTKLLDLPRGKLWARYSQDLEQNLMGHFRNTSR</sequence>
<organism evidence="1 2">
    <name type="scientific">Ilex paraguariensis</name>
    <name type="common">yerba mate</name>
    <dbReference type="NCBI Taxonomy" id="185542"/>
    <lineage>
        <taxon>Eukaryota</taxon>
        <taxon>Viridiplantae</taxon>
        <taxon>Streptophyta</taxon>
        <taxon>Embryophyta</taxon>
        <taxon>Tracheophyta</taxon>
        <taxon>Spermatophyta</taxon>
        <taxon>Magnoliopsida</taxon>
        <taxon>eudicotyledons</taxon>
        <taxon>Gunneridae</taxon>
        <taxon>Pentapetalae</taxon>
        <taxon>asterids</taxon>
        <taxon>campanulids</taxon>
        <taxon>Aquifoliales</taxon>
        <taxon>Aquifoliaceae</taxon>
        <taxon>Ilex</taxon>
    </lineage>
</organism>
<proteinExistence type="predicted"/>
<reference evidence="1 2" key="1">
    <citation type="submission" date="2024-02" db="EMBL/GenBank/DDBJ databases">
        <authorList>
            <person name="Vignale AGUSTIN F."/>
            <person name="Sosa J E."/>
            <person name="Modenutti C."/>
        </authorList>
    </citation>
    <scope>NUCLEOTIDE SEQUENCE [LARGE SCALE GENOMIC DNA]</scope>
</reference>